<dbReference type="RefSeq" id="XP_037141550.1">
    <property type="nucleotide sequence ID" value="XM_037285654.1"/>
</dbReference>
<comment type="subcellular location">
    <subcellularLocation>
        <location evidence="1 4">Nucleus</location>
        <location evidence="1 4">Nucleolus</location>
    </subcellularLocation>
</comment>
<dbReference type="GO" id="GO:0000463">
    <property type="term" value="P:maturation of LSU-rRNA from tricistronic rRNA transcript (SSU-rRNA, 5.8S rRNA, LSU-rRNA)"/>
    <property type="evidence" value="ECO:0007669"/>
    <property type="project" value="TreeGrafter"/>
</dbReference>
<dbReference type="GO" id="GO:0019843">
    <property type="term" value="F:rRNA binding"/>
    <property type="evidence" value="ECO:0007669"/>
    <property type="project" value="UniProtKB-UniRule"/>
</dbReference>
<evidence type="ECO:0000313" key="8">
    <source>
        <dbReference type="Proteomes" id="UP000515788"/>
    </source>
</evidence>
<dbReference type="Pfam" id="PF04427">
    <property type="entry name" value="Brix"/>
    <property type="match status" value="1"/>
</dbReference>
<dbReference type="InterPro" id="IPR039770">
    <property type="entry name" value="Rpf2"/>
</dbReference>
<evidence type="ECO:0000256" key="1">
    <source>
        <dbReference type="ARBA" id="ARBA00004604"/>
    </source>
</evidence>
<evidence type="ECO:0000256" key="5">
    <source>
        <dbReference type="SAM" id="MobiDB-lite"/>
    </source>
</evidence>
<evidence type="ECO:0000259" key="6">
    <source>
        <dbReference type="PROSITE" id="PS50833"/>
    </source>
</evidence>
<dbReference type="PROSITE" id="PS50833">
    <property type="entry name" value="BRIX"/>
    <property type="match status" value="1"/>
</dbReference>
<dbReference type="GO" id="GO:0005730">
    <property type="term" value="C:nucleolus"/>
    <property type="evidence" value="ECO:0007669"/>
    <property type="project" value="UniProtKB-SubCell"/>
</dbReference>
<dbReference type="GeneID" id="59328142"/>
<dbReference type="Proteomes" id="UP000515788">
    <property type="component" value="Chromosome 8"/>
</dbReference>
<comment type="similarity">
    <text evidence="2 4">Belongs to the RPF2 family.</text>
</comment>
<feature type="compositionally biased region" description="Acidic residues" evidence="5">
    <location>
        <begin position="300"/>
        <end position="314"/>
    </location>
</feature>
<evidence type="ECO:0000256" key="3">
    <source>
        <dbReference type="ARBA" id="ARBA00023242"/>
    </source>
</evidence>
<feature type="region of interest" description="Disordered" evidence="5">
    <location>
        <begin position="293"/>
        <end position="353"/>
    </location>
</feature>
<feature type="domain" description="Brix" evidence="6">
    <location>
        <begin position="28"/>
        <end position="243"/>
    </location>
</feature>
<gene>
    <name evidence="7" type="ORF">HG536_0H02510</name>
</gene>
<keyword evidence="8" id="KW-1185">Reference proteome</keyword>
<dbReference type="EMBL" id="CP059253">
    <property type="protein sequence ID" value="QLL34876.1"/>
    <property type="molecule type" value="Genomic_DNA"/>
</dbReference>
<keyword evidence="3 4" id="KW-0539">Nucleus</keyword>
<proteinExistence type="inferred from homology"/>
<dbReference type="PANTHER" id="PTHR12728:SF0">
    <property type="entry name" value="RIBOSOME PRODUCTION FACTOR 2 HOMOLOG"/>
    <property type="match status" value="1"/>
</dbReference>
<sequence length="353" mass="40713">MIRTVKPKNARSKRALKERESKLVENVKQALFIPGQTSSKLLHDVMVDLGALKKPDIKRFGKNNNIRPFEDHTPLEFFSEKNDCSLMVLATSSKKRKNNLTFVRTFGYKVYDMIELLIAENYKLLSDFRKQTFAIGIKPMFSFQGSAFDTHPVYKHVKSLFLDFFRGTVTDLQDVAGLQYVISVTIQGDFQDGEPLPNVLFRVYRLRSYKSEQGGRKLPRVELEETGPRLDFKIGRIHSPSAEMEKEAFKKAKQLEMKTPKNVETDLMGDKLGRIHMGKQDLGKLQTRKMKGLKSRFDQDDQDEMEDYINDNEEGLNHVKRDNDEVDDDTYGEDFVTAPDIEEDQPAAKKQKK</sequence>
<reference evidence="7 8" key="1">
    <citation type="submission" date="2020-06" db="EMBL/GenBank/DDBJ databases">
        <title>The yeast mating-type switching endonuclease HO is a domesticated member of an unorthodox homing genetic element family.</title>
        <authorList>
            <person name="Coughlan A.Y."/>
            <person name="Lombardi L."/>
            <person name="Braun-Galleani S."/>
            <person name="Martos A.R."/>
            <person name="Galeote V."/>
            <person name="Bigey F."/>
            <person name="Dequin S."/>
            <person name="Byrne K.P."/>
            <person name="Wolfe K.H."/>
        </authorList>
    </citation>
    <scope>NUCLEOTIDE SEQUENCE [LARGE SCALE GENOMIC DNA]</scope>
    <source>
        <strain evidence="7 8">CBS764</strain>
    </source>
</reference>
<dbReference type="AlphaFoldDB" id="A0A7G3ZMZ0"/>
<name>A0A7G3ZMZ0_9SACH</name>
<dbReference type="PANTHER" id="PTHR12728">
    <property type="entry name" value="BRIX DOMAIN CONTAINING PROTEIN"/>
    <property type="match status" value="1"/>
</dbReference>
<dbReference type="GO" id="GO:0000027">
    <property type="term" value="P:ribosomal large subunit assembly"/>
    <property type="evidence" value="ECO:0007669"/>
    <property type="project" value="InterPro"/>
</dbReference>
<dbReference type="KEGG" id="tgb:HG536_0H02510"/>
<dbReference type="OrthoDB" id="407658at2759"/>
<organism evidence="7 8">
    <name type="scientific">Torulaspora globosa</name>
    <dbReference type="NCBI Taxonomy" id="48254"/>
    <lineage>
        <taxon>Eukaryota</taxon>
        <taxon>Fungi</taxon>
        <taxon>Dikarya</taxon>
        <taxon>Ascomycota</taxon>
        <taxon>Saccharomycotina</taxon>
        <taxon>Saccharomycetes</taxon>
        <taxon>Saccharomycetales</taxon>
        <taxon>Saccharomycetaceae</taxon>
        <taxon>Torulaspora</taxon>
    </lineage>
</organism>
<evidence type="ECO:0000256" key="2">
    <source>
        <dbReference type="ARBA" id="ARBA00010782"/>
    </source>
</evidence>
<protein>
    <recommendedName>
        <fullName evidence="4">Ribosome production factor 2 homolog</fullName>
    </recommendedName>
    <alternativeName>
        <fullName evidence="4">Ribosome biogenesis protein RPF2 homolog</fullName>
    </alternativeName>
</protein>
<dbReference type="SMART" id="SM00879">
    <property type="entry name" value="Brix"/>
    <property type="match status" value="1"/>
</dbReference>
<evidence type="ECO:0000313" key="7">
    <source>
        <dbReference type="EMBL" id="QLL34876.1"/>
    </source>
</evidence>
<evidence type="ECO:0000256" key="4">
    <source>
        <dbReference type="RuleBase" id="RU367086"/>
    </source>
</evidence>
<accession>A0A7G3ZMZ0</accession>
<dbReference type="InterPro" id="IPR007109">
    <property type="entry name" value="Brix"/>
</dbReference>